<keyword evidence="1" id="KW-1133">Transmembrane helix</keyword>
<keyword evidence="1" id="KW-0812">Transmembrane</keyword>
<organism evidence="2 3">
    <name type="scientific">Colletotrichum limetticola</name>
    <dbReference type="NCBI Taxonomy" id="1209924"/>
    <lineage>
        <taxon>Eukaryota</taxon>
        <taxon>Fungi</taxon>
        <taxon>Dikarya</taxon>
        <taxon>Ascomycota</taxon>
        <taxon>Pezizomycotina</taxon>
        <taxon>Sordariomycetes</taxon>
        <taxon>Hypocreomycetidae</taxon>
        <taxon>Glomerellales</taxon>
        <taxon>Glomerellaceae</taxon>
        <taxon>Colletotrichum</taxon>
        <taxon>Colletotrichum acutatum species complex</taxon>
    </lineage>
</organism>
<evidence type="ECO:0000313" key="2">
    <source>
        <dbReference type="EMBL" id="KAK0382497.1"/>
    </source>
</evidence>
<sequence length="374" mass="42966">MNEYEMETSPLKAITTPQLDMLCEALWDWKPHVDNEIVDARRETTKLGPYFQYYREITASYVSVAFPPYEIQALRSHDDLLDIIKLIKSNPEATRTDLTTTHFSGRQNGGKTVQKDENIAFNLAVGVILMISCSYERQPGRLGTSTWKDEQSVRELVSTMFPARERPDIVEAQRFSPIKSTLTATKLKRVARLSFQGTDDLRNHLRLDPETGVVELYHHTAFLKECLKASKDAQAEPILPRQLALETLDSLQNVIFSISDEEDSRDILRSLVSKDCFDPDCLNLAYEPYRRDNERDLKFYYWGSRLMDLYDEVANPRPRKLIDVWLEQRSKARHVMLATLIGVIIAVILGILGLIVGIFQAWVAYEAWKHPVQA</sequence>
<evidence type="ECO:0000256" key="1">
    <source>
        <dbReference type="SAM" id="Phobius"/>
    </source>
</evidence>
<dbReference type="EMBL" id="JARUPT010000002">
    <property type="protein sequence ID" value="KAK0382497.1"/>
    <property type="molecule type" value="Genomic_DNA"/>
</dbReference>
<accession>A0ABQ9QFG9</accession>
<keyword evidence="1" id="KW-0472">Membrane</keyword>
<name>A0ABQ9QFG9_9PEZI</name>
<protein>
    <submittedName>
        <fullName evidence="2">Uncharacterized protein</fullName>
    </submittedName>
</protein>
<gene>
    <name evidence="2" type="ORF">CLIM01_00154</name>
</gene>
<comment type="caution">
    <text evidence="2">The sequence shown here is derived from an EMBL/GenBank/DDBJ whole genome shotgun (WGS) entry which is preliminary data.</text>
</comment>
<dbReference type="Proteomes" id="UP001169217">
    <property type="component" value="Unassembled WGS sequence"/>
</dbReference>
<proteinExistence type="predicted"/>
<reference evidence="2" key="1">
    <citation type="submission" date="2023-04" db="EMBL/GenBank/DDBJ databases">
        <title>Colletotrichum limetticola genome sequence.</title>
        <authorList>
            <person name="Baroncelli R."/>
        </authorList>
    </citation>
    <scope>NUCLEOTIDE SEQUENCE</scope>
    <source>
        <strain evidence="2">KLA-Anderson</strain>
    </source>
</reference>
<feature type="transmembrane region" description="Helical" evidence="1">
    <location>
        <begin position="335"/>
        <end position="363"/>
    </location>
</feature>
<evidence type="ECO:0000313" key="3">
    <source>
        <dbReference type="Proteomes" id="UP001169217"/>
    </source>
</evidence>
<keyword evidence="3" id="KW-1185">Reference proteome</keyword>